<keyword evidence="7" id="KW-0865">Zymogen</keyword>
<dbReference type="Pfam" id="PF09286">
    <property type="entry name" value="Pro-kuma_activ"/>
    <property type="match status" value="1"/>
</dbReference>
<dbReference type="Proteomes" id="UP000540989">
    <property type="component" value="Unassembled WGS sequence"/>
</dbReference>
<evidence type="ECO:0000313" key="10">
    <source>
        <dbReference type="Proteomes" id="UP000540989"/>
    </source>
</evidence>
<evidence type="ECO:0000256" key="2">
    <source>
        <dbReference type="ARBA" id="ARBA00022670"/>
    </source>
</evidence>
<protein>
    <recommendedName>
        <fullName evidence="8">Peptidase S53 domain-containing protein</fullName>
    </recommendedName>
</protein>
<name>A0A7W7ZK39_9BACT</name>
<dbReference type="CDD" id="cd04056">
    <property type="entry name" value="Peptidases_S53"/>
    <property type="match status" value="1"/>
</dbReference>
<proteinExistence type="predicted"/>
<dbReference type="GO" id="GO:0046872">
    <property type="term" value="F:metal ion binding"/>
    <property type="evidence" value="ECO:0007669"/>
    <property type="project" value="UniProtKB-KW"/>
</dbReference>
<sequence>MRPAVSQGRAQLAGSMPDEGKLSFSIVLPLRNEADLDALLQRLYDPSSADYRQFLSVADFTERFAPTAADYATVLTFAKANGLEVTGTPANRMVIPLKGTVAAINTALHVRMSLYQHPTENRVFFSPDREPSLALSVPVAHISGLNNFSVPKPMMHRAADGRMAAAVTGSGPNGSYLAGDMRTAYYGGTQLTGMGQAVGLLEFGGYDLNDVKQTFSSVGTSYAVPINNVLLDGATGLSNGSDGEQVLDIVQAIGMAPGLSQVRVYIGTDDADILNSMASENIAKSLSCSWGWYPDDPGTDDVFFKEFAAQGQSFFVASGDYGAWDTEIAPWVYPAEDAYVTTVGGTHLTTVGAGGPWQAETSWNGPPYGSGGGISPDGIAIPSWQTGAVTAANGGSTSFRNAPDVSMEGDFDNYNCEEGICAGDNAGTSFAAPRWAAFTALINQQAAEMGTSPVGGIGFLNPALYAIGSGTRYANDFHDILTGDNLTEGQPIWFNAGTGYDLVTGWGSPTGQNLINELAGPQTLGFWLSASSSTVQVNPGGNGSTSISIVDAGGFTGKVQLAVTSALPTGVIAAWGTNPTTGSSVLALTAASTATNTTTTLTITGTSGSINETTHVTLAVHPPAFSLSASPDTLGVLAGSPTTASVIVTPLFGFTGSVALTASGLPAGVTATFGTNPTSGTTLLTLQATSAAVAATSNITITGKSGQLTATMIVPITVLKPTFKLANNGDVTLGTGASASNTIYVENYYGFQGAVTLSVAGLPSGLSATFGTNPTTSASYLTFTPSSTTPLGTSTVTVTGQSGSLSATTTFKVNVVAPSFTLTQLGTVQIGKGTTTTVPVYVNPMYGFTGAVNLAIAGLPSGVTASLTPNPTPGNSTLTLTASSTAAIGASAVTVTGTSGSLKATASMTLEVFVPTFTLSNNGPVSIAPGTSTTMPLSVNALYGFTGSVNLTVAGLPSGITAAISPNPTTGAASITLTASTATALGNGTLTVTGSSGTQTATTSIPLTVGLGTFTLYASGSVTLGVGSSAQESVSIYPGSGLTGGVTLSLAGLPSGVTASISPNPTTDYAFVNLVADSTAKPGNYTVTINGTSTNAKAASTTFALTVGAPSFTLSNYGGQTQVGQGSSATITIIMSPVNGFLGTAHLTVSGLPSGVMASFAPALITGGSSTLMFTATSTATVGTSTVTVTGTSGSTTATTSFPLQVGVPTFTLSTGGVSITPGGTASGYVSVNPTFGFTGSATLSVSGLPAGVTGSFAPDVVTGNSQLNLTASGTAAMGVSTVTVTGVSGSVKATSTFLLTIAPGTFYLQAGNGFAQFAAGATVTSTVSVLWSNPVTTGDVVLGISGLPAGVTATFSPTSTSTTSVLTLIAASTAATGNTNLTITGTLGKTTTTTNFQIQIQPMSFSLSGPYSYTIGQGQSATTSIYITPVSGFTGTVNLSASGLPAGVTASFSPTATQTGSTLTLTASSTAALAGSVVTITGTSGSVTASTQFPLTVSPLSFNLGIGSTSLGLGTSSPVSVYVQGQNGFSGAVTLAVSGLPSGVTATVSPNPATSNATITLTASASASVGQYNAVVTGTSGKLTASSLLNITVAAPSFTLSSYGGLSLGQGASTQTSVQVNPLNGFTGSVQLSVTGLPSGVSASFLPTPTNSNSTLTLTASTTAPLGQYNATLVGTYGTQIVTIPLNLSIYAPKFTLSTYQAPTLAPGSSTPISVGISSMYGFSGAVHLSASGLPAGVTATFSPASATTQSTLTFTAATSAIAGESNITVSGVSGTATSTVIVPLTIAAPTFTLWGQGISVGIGSSNSGTIYVSTNNGFTQPVQFAASGVPSGITVGFSPNPGTGSTVMTVAAAKTLVAGQYLFTVTGTGGGQTATSQVQVDAGVPSFTLYAYSVSVSAGSSSNEYISVSPTYGFSGAVQFSATGLPAGVTASFSPSSSTSSTNMTLNTTTAVKPGQYNLNVVGTSGSQVKTAPVVLTVLAPSFSVADYDAPLVGQGNTVTTYVYVQSQTGFEGSVNLSITGLPSGVTAAFSPNPATNSSILSLTASSTTSVGQYTATVKGTSGALSATTQLNFTVGTPSFSLSTYGGIQIGAGTTGQQYISENPAFGFAGSVQYSVSGLPAGVTGTFSPVTSTSGTSLVLAVASTVQPGQYSFTVTGKSGSLVVSVPVSVLVVSPAFTLNVYGGTSIGRGTSGTVNVYINGQNGFTGAVQLTASGLPSGVTATISPNPATGTSVLTLTASSAASLGQYTVTLKGVSGTQSASTAFTVGVYVPTFQLGSTGNSLNIGQGTSAGSYITINNLYGFTGQVQLSVSGLPAGVTATFSANPTTSQSLLTLTASSTAALAQSTLTITGTSGTQTATTTLQLGIYAPTFSITGGTAVSLFQGSSTTDYLYINAPYGLTAPVQLALTGLPSGVTASISPNPTTYSSAVTLSAASNVVPGLYSITVSGTSGAQSATSGFTLYVPTVATTTTATINTTSFPESSPGSVSVHVSCNSACGKVLYQEDGANWATVTLDANGNYSSHGSLPNATPGQHTMTVTYLGNAQYAASTSNTVSFTILPPATTTTATINTASFPASAPGSVSVHVSCNSACGKVLFQEDGANWATVTLDANGNYSSHGSLPNTTVGQHTMTVTYLGSAQYASSMSNTVNFTILQ</sequence>
<evidence type="ECO:0000256" key="1">
    <source>
        <dbReference type="ARBA" id="ARBA00001913"/>
    </source>
</evidence>
<dbReference type="GO" id="GO:0006508">
    <property type="term" value="P:proteolysis"/>
    <property type="evidence" value="ECO:0007669"/>
    <property type="project" value="UniProtKB-KW"/>
</dbReference>
<keyword evidence="4" id="KW-0378">Hydrolase</keyword>
<dbReference type="GO" id="GO:0004252">
    <property type="term" value="F:serine-type endopeptidase activity"/>
    <property type="evidence" value="ECO:0007669"/>
    <property type="project" value="InterPro"/>
</dbReference>
<reference evidence="9 10" key="1">
    <citation type="submission" date="2020-08" db="EMBL/GenBank/DDBJ databases">
        <title>Genomic Encyclopedia of Type Strains, Phase IV (KMG-V): Genome sequencing to study the core and pangenomes of soil and plant-associated prokaryotes.</title>
        <authorList>
            <person name="Whitman W."/>
        </authorList>
    </citation>
    <scope>NUCLEOTIDE SEQUENCE [LARGE SCALE GENOMIC DNA]</scope>
    <source>
        <strain evidence="9 10">M8UP14</strain>
    </source>
</reference>
<dbReference type="InterPro" id="IPR050819">
    <property type="entry name" value="Tripeptidyl-peptidase_I"/>
</dbReference>
<dbReference type="GO" id="GO:0008240">
    <property type="term" value="F:tripeptidyl-peptidase activity"/>
    <property type="evidence" value="ECO:0007669"/>
    <property type="project" value="TreeGrafter"/>
</dbReference>
<keyword evidence="3" id="KW-0479">Metal-binding</keyword>
<dbReference type="EMBL" id="JACHIP010000040">
    <property type="protein sequence ID" value="MBB5061389.1"/>
    <property type="molecule type" value="Genomic_DNA"/>
</dbReference>
<evidence type="ECO:0000256" key="4">
    <source>
        <dbReference type="ARBA" id="ARBA00022801"/>
    </source>
</evidence>
<dbReference type="SUPFAM" id="SSF52743">
    <property type="entry name" value="Subtilisin-like"/>
    <property type="match status" value="1"/>
</dbReference>
<dbReference type="SUPFAM" id="SSF54897">
    <property type="entry name" value="Protease propeptides/inhibitors"/>
    <property type="match status" value="1"/>
</dbReference>
<dbReference type="PROSITE" id="PS51695">
    <property type="entry name" value="SEDOLISIN"/>
    <property type="match status" value="1"/>
</dbReference>
<evidence type="ECO:0000313" key="9">
    <source>
        <dbReference type="EMBL" id="MBB5061389.1"/>
    </source>
</evidence>
<dbReference type="Gene3D" id="3.40.50.200">
    <property type="entry name" value="Peptidase S8/S53 domain"/>
    <property type="match status" value="1"/>
</dbReference>
<keyword evidence="2" id="KW-0645">Protease</keyword>
<comment type="caution">
    <text evidence="9">The sequence shown here is derived from an EMBL/GenBank/DDBJ whole genome shotgun (WGS) entry which is preliminary data.</text>
</comment>
<gene>
    <name evidence="9" type="ORF">HDF16_006125</name>
</gene>
<evidence type="ECO:0000256" key="7">
    <source>
        <dbReference type="ARBA" id="ARBA00023145"/>
    </source>
</evidence>
<keyword evidence="10" id="KW-1185">Reference proteome</keyword>
<evidence type="ECO:0000259" key="8">
    <source>
        <dbReference type="PROSITE" id="PS51695"/>
    </source>
</evidence>
<evidence type="ECO:0000256" key="3">
    <source>
        <dbReference type="ARBA" id="ARBA00022723"/>
    </source>
</evidence>
<comment type="cofactor">
    <cofactor evidence="1">
        <name>Ca(2+)</name>
        <dbReference type="ChEBI" id="CHEBI:29108"/>
    </cofactor>
</comment>
<dbReference type="InterPro" id="IPR030400">
    <property type="entry name" value="Sedolisin_dom"/>
</dbReference>
<dbReference type="PANTHER" id="PTHR14218:SF15">
    <property type="entry name" value="TRIPEPTIDYL-PEPTIDASE 1"/>
    <property type="match status" value="1"/>
</dbReference>
<keyword evidence="5" id="KW-0720">Serine protease</keyword>
<dbReference type="InterPro" id="IPR036852">
    <property type="entry name" value="Peptidase_S8/S53_dom_sf"/>
</dbReference>
<dbReference type="CDD" id="cd11377">
    <property type="entry name" value="Pro-peptidase_S53"/>
    <property type="match status" value="1"/>
</dbReference>
<feature type="domain" description="Peptidase S53" evidence="8">
    <location>
        <begin position="176"/>
        <end position="521"/>
    </location>
</feature>
<organism evidence="9 10">
    <name type="scientific">Granulicella aggregans</name>
    <dbReference type="NCBI Taxonomy" id="474949"/>
    <lineage>
        <taxon>Bacteria</taxon>
        <taxon>Pseudomonadati</taxon>
        <taxon>Acidobacteriota</taxon>
        <taxon>Terriglobia</taxon>
        <taxon>Terriglobales</taxon>
        <taxon>Acidobacteriaceae</taxon>
        <taxon>Granulicella</taxon>
    </lineage>
</organism>
<evidence type="ECO:0000256" key="5">
    <source>
        <dbReference type="ARBA" id="ARBA00022825"/>
    </source>
</evidence>
<dbReference type="SMART" id="SM00944">
    <property type="entry name" value="Pro-kuma_activ"/>
    <property type="match status" value="1"/>
</dbReference>
<dbReference type="InterPro" id="IPR015366">
    <property type="entry name" value="S53_propep"/>
</dbReference>
<accession>A0A7W7ZK39</accession>
<evidence type="ECO:0000256" key="6">
    <source>
        <dbReference type="ARBA" id="ARBA00022837"/>
    </source>
</evidence>
<keyword evidence="6" id="KW-0106">Calcium</keyword>
<dbReference type="PANTHER" id="PTHR14218">
    <property type="entry name" value="PROTEASE S8 TRIPEPTIDYL PEPTIDASE I CLN2"/>
    <property type="match status" value="1"/>
</dbReference>